<keyword evidence="1" id="KW-0472">Membrane</keyword>
<protein>
    <recommendedName>
        <fullName evidence="2">Inositolphosphotransferase Aur1/Ipt1 domain-containing protein</fullName>
    </recommendedName>
</protein>
<dbReference type="Proteomes" id="UP000265750">
    <property type="component" value="Unassembled WGS sequence"/>
</dbReference>
<feature type="transmembrane region" description="Helical" evidence="1">
    <location>
        <begin position="73"/>
        <end position="93"/>
    </location>
</feature>
<feature type="transmembrane region" description="Helical" evidence="1">
    <location>
        <begin position="226"/>
        <end position="249"/>
    </location>
</feature>
<reference evidence="4" key="1">
    <citation type="submission" date="2018-09" db="EMBL/GenBank/DDBJ databases">
        <authorList>
            <person name="Tuo L."/>
        </authorList>
    </citation>
    <scope>NUCLEOTIDE SEQUENCE [LARGE SCALE GENOMIC DNA]</scope>
    <source>
        <strain evidence="4">M2BS4Y-1</strain>
    </source>
</reference>
<comment type="caution">
    <text evidence="3">The sequence shown here is derived from an EMBL/GenBank/DDBJ whole genome shotgun (WGS) entry which is preliminary data.</text>
</comment>
<name>A0A3A1WQL9_9HYPH</name>
<dbReference type="Pfam" id="PF14378">
    <property type="entry name" value="PAP2_3"/>
    <property type="match status" value="1"/>
</dbReference>
<dbReference type="OrthoDB" id="7584858at2"/>
<feature type="transmembrane region" description="Helical" evidence="1">
    <location>
        <begin position="165"/>
        <end position="191"/>
    </location>
</feature>
<dbReference type="AlphaFoldDB" id="A0A3A1WQL9"/>
<dbReference type="EMBL" id="QYRN01000002">
    <property type="protein sequence ID" value="RIY02510.1"/>
    <property type="molecule type" value="Genomic_DNA"/>
</dbReference>
<gene>
    <name evidence="3" type="ORF">D3218_03830</name>
</gene>
<dbReference type="InterPro" id="IPR026841">
    <property type="entry name" value="Aur1/Ipt1"/>
</dbReference>
<keyword evidence="1" id="KW-1133">Transmembrane helix</keyword>
<keyword evidence="1" id="KW-0812">Transmembrane</keyword>
<feature type="domain" description="Inositolphosphotransferase Aur1/Ipt1" evidence="2">
    <location>
        <begin position="103"/>
        <end position="292"/>
    </location>
</feature>
<feature type="transmembrane region" description="Helical" evidence="1">
    <location>
        <begin position="256"/>
        <end position="274"/>
    </location>
</feature>
<feature type="transmembrane region" description="Helical" evidence="1">
    <location>
        <begin position="44"/>
        <end position="61"/>
    </location>
</feature>
<feature type="transmembrane region" description="Helical" evidence="1">
    <location>
        <begin position="131"/>
        <end position="153"/>
    </location>
</feature>
<dbReference type="GO" id="GO:0016020">
    <property type="term" value="C:membrane"/>
    <property type="evidence" value="ECO:0007669"/>
    <property type="project" value="UniProtKB-SubCell"/>
</dbReference>
<organism evidence="3 4">
    <name type="scientific">Aureimonas flava</name>
    <dbReference type="NCBI Taxonomy" id="2320271"/>
    <lineage>
        <taxon>Bacteria</taxon>
        <taxon>Pseudomonadati</taxon>
        <taxon>Pseudomonadota</taxon>
        <taxon>Alphaproteobacteria</taxon>
        <taxon>Hyphomicrobiales</taxon>
        <taxon>Aurantimonadaceae</taxon>
        <taxon>Aureimonas</taxon>
    </lineage>
</organism>
<proteinExistence type="predicted"/>
<accession>A0A3A1WQL9</accession>
<sequence length="324" mass="34934">MILDRLLARPGERILATALACACLIVAVVAPLRGAPIDIPGYRMQAYVVAVLALVGIVYRLTGRDERIASGMLSIALLLLFTSALATYNYLLLPNFGFPLDPWLARFDALIGYRWSDWVEWSAGVPHLARLLGWIYASTLMQIAVLIVVLTGLRRWNTLDRMQVTLVFASVATVAFWGLFPSISISAFQAISPEAARIVAPAVGMEAGAELLHLVRHGPDRIAPGAMTGLIGFPSFHTVLALLCVRFAWEAPILRYPYLAINLAMAPAILLHGSHYMLDLAGGALFFWGAQALATRVVAALDRPARVEAGIRAGAGSRAAAARP</sequence>
<evidence type="ECO:0000256" key="1">
    <source>
        <dbReference type="SAM" id="Phobius"/>
    </source>
</evidence>
<evidence type="ECO:0000313" key="3">
    <source>
        <dbReference type="EMBL" id="RIY02510.1"/>
    </source>
</evidence>
<keyword evidence="4" id="KW-1185">Reference proteome</keyword>
<evidence type="ECO:0000259" key="2">
    <source>
        <dbReference type="Pfam" id="PF14378"/>
    </source>
</evidence>
<evidence type="ECO:0000313" key="4">
    <source>
        <dbReference type="Proteomes" id="UP000265750"/>
    </source>
</evidence>
<dbReference type="RefSeq" id="WP_119538589.1">
    <property type="nucleotide sequence ID" value="NZ_QYRN01000002.1"/>
</dbReference>